<evidence type="ECO:0000259" key="8">
    <source>
        <dbReference type="Pfam" id="PF20684"/>
    </source>
</evidence>
<feature type="transmembrane region" description="Helical" evidence="7">
    <location>
        <begin position="12"/>
        <end position="35"/>
    </location>
</feature>
<gene>
    <name evidence="9" type="ORF">P875_00010031</name>
</gene>
<feature type="region of interest" description="Disordered" evidence="6">
    <location>
        <begin position="291"/>
        <end position="315"/>
    </location>
</feature>
<organism evidence="9 10">
    <name type="scientific">Aspergillus parasiticus (strain ATCC 56775 / NRRL 5862 / SRRC 143 / SU-1)</name>
    <dbReference type="NCBI Taxonomy" id="1403190"/>
    <lineage>
        <taxon>Eukaryota</taxon>
        <taxon>Fungi</taxon>
        <taxon>Dikarya</taxon>
        <taxon>Ascomycota</taxon>
        <taxon>Pezizomycotina</taxon>
        <taxon>Eurotiomycetes</taxon>
        <taxon>Eurotiomycetidae</taxon>
        <taxon>Eurotiales</taxon>
        <taxon>Aspergillaceae</taxon>
        <taxon>Aspergillus</taxon>
        <taxon>Aspergillus subgen. Circumdati</taxon>
    </lineage>
</organism>
<reference evidence="9 10" key="1">
    <citation type="submission" date="2015-02" db="EMBL/GenBank/DDBJ databases">
        <title>Draft genome sequence of Aspergillus parasiticus SU-1.</title>
        <authorList>
            <person name="Yu J."/>
            <person name="Fedorova N."/>
            <person name="Yin Y."/>
            <person name="Losada L."/>
            <person name="Zafar N."/>
            <person name="Taujale R."/>
            <person name="Ehrlich K.C."/>
            <person name="Bhatnagar D."/>
            <person name="Cleveland T.E."/>
            <person name="Bennett J.W."/>
            <person name="Nierman W.C."/>
        </authorList>
    </citation>
    <scope>NUCLEOTIDE SEQUENCE [LARGE SCALE GENOMIC DNA]</scope>
    <source>
        <strain evidence="10">ATCC 56775 / NRRL 5862 / SRRC 143 / SU-1</strain>
    </source>
</reference>
<feature type="transmembrane region" description="Helical" evidence="7">
    <location>
        <begin position="248"/>
        <end position="268"/>
    </location>
</feature>
<keyword evidence="2 7" id="KW-0812">Transmembrane</keyword>
<dbReference type="PANTHER" id="PTHR33048:SF140">
    <property type="entry name" value="ATPASE, PUTATIVE (EUROFUNG)-RELATED"/>
    <property type="match status" value="1"/>
</dbReference>
<evidence type="ECO:0000256" key="2">
    <source>
        <dbReference type="ARBA" id="ARBA00022692"/>
    </source>
</evidence>
<dbReference type="PANTHER" id="PTHR33048">
    <property type="entry name" value="PTH11-LIKE INTEGRAL MEMBRANE PROTEIN (AFU_ORTHOLOGUE AFUA_5G11245)"/>
    <property type="match status" value="1"/>
</dbReference>
<keyword evidence="3 7" id="KW-1133">Transmembrane helix</keyword>
<feature type="compositionally biased region" description="Polar residues" evidence="6">
    <location>
        <begin position="294"/>
        <end position="304"/>
    </location>
</feature>
<dbReference type="STRING" id="1403190.A0A0F0IES9"/>
<dbReference type="InterPro" id="IPR052337">
    <property type="entry name" value="SAT4-like"/>
</dbReference>
<evidence type="ECO:0000256" key="7">
    <source>
        <dbReference type="SAM" id="Phobius"/>
    </source>
</evidence>
<evidence type="ECO:0000313" key="10">
    <source>
        <dbReference type="Proteomes" id="UP000033540"/>
    </source>
</evidence>
<feature type="transmembrane region" description="Helical" evidence="7">
    <location>
        <begin position="47"/>
        <end position="68"/>
    </location>
</feature>
<evidence type="ECO:0000256" key="4">
    <source>
        <dbReference type="ARBA" id="ARBA00023136"/>
    </source>
</evidence>
<keyword evidence="4 7" id="KW-0472">Membrane</keyword>
<comment type="subcellular location">
    <subcellularLocation>
        <location evidence="1">Membrane</location>
        <topology evidence="1">Multi-pass membrane protein</topology>
    </subcellularLocation>
</comment>
<dbReference type="Pfam" id="PF20684">
    <property type="entry name" value="Fung_rhodopsin"/>
    <property type="match status" value="1"/>
</dbReference>
<dbReference type="OrthoDB" id="3897607at2759"/>
<accession>A0A0F0IES9</accession>
<evidence type="ECO:0000313" key="9">
    <source>
        <dbReference type="EMBL" id="KJK65681.1"/>
    </source>
</evidence>
<dbReference type="InterPro" id="IPR049326">
    <property type="entry name" value="Rhodopsin_dom_fungi"/>
</dbReference>
<evidence type="ECO:0000256" key="3">
    <source>
        <dbReference type="ARBA" id="ARBA00022989"/>
    </source>
</evidence>
<evidence type="ECO:0000256" key="1">
    <source>
        <dbReference type="ARBA" id="ARBA00004141"/>
    </source>
</evidence>
<dbReference type="AlphaFoldDB" id="A0A0F0IES9"/>
<feature type="transmembrane region" description="Helical" evidence="7">
    <location>
        <begin position="172"/>
        <end position="198"/>
    </location>
</feature>
<feature type="domain" description="Rhodopsin" evidence="8">
    <location>
        <begin position="31"/>
        <end position="273"/>
    </location>
</feature>
<dbReference type="GO" id="GO:0016020">
    <property type="term" value="C:membrane"/>
    <property type="evidence" value="ECO:0007669"/>
    <property type="project" value="UniProtKB-SubCell"/>
</dbReference>
<comment type="caution">
    <text evidence="9">The sequence shown here is derived from an EMBL/GenBank/DDBJ whole genome shotgun (WGS) entry which is preliminary data.</text>
</comment>
<comment type="similarity">
    <text evidence="5">Belongs to the SAT4 family.</text>
</comment>
<feature type="transmembrane region" description="Helical" evidence="7">
    <location>
        <begin position="210"/>
        <end position="228"/>
    </location>
</feature>
<proteinExistence type="inferred from homology"/>
<dbReference type="Proteomes" id="UP000033540">
    <property type="component" value="Unassembled WGS sequence"/>
</dbReference>
<sequence>MDTSMPLVGRSRAIWTVCVVMMCLSILAVLLRVFVRSYIVRAFGWDDTLMVAAVALFTFLNICCIIGTENGVGHKVQDFTSLHTLEKAMLWWWLGQMLYIWSSAVAKVSIALALIRLTVRRMHMVILWTVIAVVIAIGLMFWLVLLFDCNPVSYFWLRINPMNTGTCLSTDILLAIAYLYSALTIFCDFTLGIFPVFLIWNLQMNGRTKAALGGILSMGAIASVAVVIRLPFLQNYKDTDFLYSTYQIAIWSVMETGLAIVAGSLITLRPLFRWFLDGTISYPQNEHRGKYPLSSLTGNTSKTAGSRDPKYWRPDITSDDTSTFVVTSVSSPDRLHANDNSSQEVLYPVSDPWLPPNSVNVHKTFRVGEEES</sequence>
<evidence type="ECO:0000256" key="5">
    <source>
        <dbReference type="ARBA" id="ARBA00038359"/>
    </source>
</evidence>
<evidence type="ECO:0000256" key="6">
    <source>
        <dbReference type="SAM" id="MobiDB-lite"/>
    </source>
</evidence>
<feature type="transmembrane region" description="Helical" evidence="7">
    <location>
        <begin position="88"/>
        <end position="113"/>
    </location>
</feature>
<feature type="transmembrane region" description="Helical" evidence="7">
    <location>
        <begin position="125"/>
        <end position="147"/>
    </location>
</feature>
<dbReference type="EMBL" id="JZEE01000358">
    <property type="protein sequence ID" value="KJK65681.1"/>
    <property type="molecule type" value="Genomic_DNA"/>
</dbReference>
<protein>
    <recommendedName>
        <fullName evidence="8">Rhodopsin domain-containing protein</fullName>
    </recommendedName>
</protein>
<name>A0A0F0IES9_ASPPU</name>